<evidence type="ECO:0000313" key="3">
    <source>
        <dbReference type="Proteomes" id="UP000295632"/>
    </source>
</evidence>
<sequence length="135" mass="14930">MEKVGLYVLTPVLSYLGGFCGYVIALRLFWDQTLGGETFAVMYIGSIGFIVVAVPIYLAIIRIIDIKCQSYRGVLYCVCCGLVFLLPTLCITLMYGSTDIFSPEAMLFHCFFVTSGILFGLGNWFFKTLSNINGA</sequence>
<keyword evidence="3" id="KW-1185">Reference proteome</keyword>
<dbReference type="AlphaFoldDB" id="A0A4R6TPC3"/>
<keyword evidence="1" id="KW-1133">Transmembrane helix</keyword>
<evidence type="ECO:0000313" key="2">
    <source>
        <dbReference type="EMBL" id="TDQ33444.1"/>
    </source>
</evidence>
<protein>
    <submittedName>
        <fullName evidence="2">Uncharacterized protein</fullName>
    </submittedName>
</protein>
<name>A0A4R6TPC3_9BACI</name>
<accession>A0A4R6TPC3</accession>
<gene>
    <name evidence="2" type="ORF">EV213_13118</name>
</gene>
<keyword evidence="1" id="KW-0472">Membrane</keyword>
<comment type="caution">
    <text evidence="2">The sequence shown here is derived from an EMBL/GenBank/DDBJ whole genome shotgun (WGS) entry which is preliminary data.</text>
</comment>
<feature type="transmembrane region" description="Helical" evidence="1">
    <location>
        <begin position="106"/>
        <end position="126"/>
    </location>
</feature>
<dbReference type="OrthoDB" id="2971710at2"/>
<dbReference type="RefSeq" id="WP_133582369.1">
    <property type="nucleotide sequence ID" value="NZ_SNYJ01000031.1"/>
</dbReference>
<feature type="transmembrane region" description="Helical" evidence="1">
    <location>
        <begin position="42"/>
        <end position="61"/>
    </location>
</feature>
<reference evidence="2 3" key="1">
    <citation type="submission" date="2019-03" db="EMBL/GenBank/DDBJ databases">
        <title>Genomic Encyclopedia of Type Strains, Phase IV (KMG-IV): sequencing the most valuable type-strain genomes for metagenomic binning, comparative biology and taxonomic classification.</title>
        <authorList>
            <person name="Goeker M."/>
        </authorList>
    </citation>
    <scope>NUCLEOTIDE SEQUENCE [LARGE SCALE GENOMIC DNA]</scope>
    <source>
        <strain evidence="2 3">DSM 28697</strain>
    </source>
</reference>
<dbReference type="EMBL" id="SNYJ01000031">
    <property type="protein sequence ID" value="TDQ33444.1"/>
    <property type="molecule type" value="Genomic_DNA"/>
</dbReference>
<proteinExistence type="predicted"/>
<feature type="transmembrane region" description="Helical" evidence="1">
    <location>
        <begin position="12"/>
        <end position="30"/>
    </location>
</feature>
<evidence type="ECO:0000256" key="1">
    <source>
        <dbReference type="SAM" id="Phobius"/>
    </source>
</evidence>
<organism evidence="2 3">
    <name type="scientific">Aureibacillus halotolerans</name>
    <dbReference type="NCBI Taxonomy" id="1508390"/>
    <lineage>
        <taxon>Bacteria</taxon>
        <taxon>Bacillati</taxon>
        <taxon>Bacillota</taxon>
        <taxon>Bacilli</taxon>
        <taxon>Bacillales</taxon>
        <taxon>Bacillaceae</taxon>
        <taxon>Aureibacillus</taxon>
    </lineage>
</organism>
<feature type="transmembrane region" description="Helical" evidence="1">
    <location>
        <begin position="73"/>
        <end position="94"/>
    </location>
</feature>
<dbReference type="Proteomes" id="UP000295632">
    <property type="component" value="Unassembled WGS sequence"/>
</dbReference>
<keyword evidence="1" id="KW-0812">Transmembrane</keyword>